<reference evidence="7" key="2">
    <citation type="journal article" date="2022" name="Microb. Genom.">
        <title>A chromosome-scale genome assembly of the tomato pathogen Cladosporium fulvum reveals a compartmentalized genome architecture and the presence of a dispensable chromosome.</title>
        <authorList>
            <person name="Zaccaron A.Z."/>
            <person name="Chen L.H."/>
            <person name="Samaras A."/>
            <person name="Stergiopoulos I."/>
        </authorList>
    </citation>
    <scope>NUCLEOTIDE SEQUENCE</scope>
    <source>
        <strain evidence="7">Race5_Kim</strain>
    </source>
</reference>
<keyword evidence="6" id="KW-0732">Signal</keyword>
<evidence type="ECO:0000256" key="4">
    <source>
        <dbReference type="ARBA" id="ARBA00022801"/>
    </source>
</evidence>
<dbReference type="RefSeq" id="XP_047767386.1">
    <property type="nucleotide sequence ID" value="XM_047910826.1"/>
</dbReference>
<feature type="signal peptide" evidence="6">
    <location>
        <begin position="1"/>
        <end position="17"/>
    </location>
</feature>
<keyword evidence="2 7" id="KW-0121">Carboxypeptidase</keyword>
<dbReference type="SUPFAM" id="SSF53474">
    <property type="entry name" value="alpha/beta-Hydrolases"/>
    <property type="match status" value="1"/>
</dbReference>
<evidence type="ECO:0000313" key="7">
    <source>
        <dbReference type="EMBL" id="UJO23020.1"/>
    </source>
</evidence>
<dbReference type="OrthoDB" id="443318at2759"/>
<dbReference type="EMBL" id="CP090172">
    <property type="protein sequence ID" value="UJO23020.1"/>
    <property type="molecule type" value="Genomic_DNA"/>
</dbReference>
<evidence type="ECO:0000256" key="2">
    <source>
        <dbReference type="ARBA" id="ARBA00022645"/>
    </source>
</evidence>
<name>A0A9Q8UUM0_PASFU</name>
<sequence>MRVALILAHAVLVICSSQDRDRRGAPEQPKDVKYVKSPNGAGIGYKATTGVCETTPGVKSYSGYIDVKPDVHMFFWLFESRSDPANAPVTLWQNGGPTHLREYSWNKNSNLLFLSQPVGTGFSYGSTKEGYQTAFSNVVDKPTDDTGEYGRFHQVDAYQNDTSTLAAGIAWECLQALCSALPTLTPNTVNSTDFIFWAESYGGHLGPAFAKEFYTQNSKDLRTKTHRPAPQLQTLRPKTYLLEATHPQINPYGLKLINDTIYSHGKSNMYRENGCQESLDWCVSYPGYHAPDSWVRYQCTLARFICQSGVESLYYSFGSDYGRNLLNTSVIQNALGVDVNYTDNGDFALSYLRQIEELLKYDVQIAFISAAGLVAKPFTRIWESGHEISYFQPEAAFAVYIRSAHGVDIATGMVDTRGNSTYGTKGPEKTTYRREISKEEWPKCPEGGYADW</sequence>
<keyword evidence="4" id="KW-0378">Hydrolase</keyword>
<dbReference type="PRINTS" id="PR00724">
    <property type="entry name" value="CRBOXYPTASEC"/>
</dbReference>
<dbReference type="Pfam" id="PF00450">
    <property type="entry name" value="Peptidase_S10"/>
    <property type="match status" value="2"/>
</dbReference>
<keyword evidence="5" id="KW-0325">Glycoprotein</keyword>
<dbReference type="PANTHER" id="PTHR11802:SF131">
    <property type="entry name" value="CARBOXYPEPTIDASE"/>
    <property type="match status" value="1"/>
</dbReference>
<dbReference type="InterPro" id="IPR029058">
    <property type="entry name" value="AB_hydrolase_fold"/>
</dbReference>
<dbReference type="GO" id="GO:0006508">
    <property type="term" value="P:proteolysis"/>
    <property type="evidence" value="ECO:0007669"/>
    <property type="project" value="UniProtKB-KW"/>
</dbReference>
<keyword evidence="3" id="KW-0645">Protease</keyword>
<evidence type="ECO:0000256" key="1">
    <source>
        <dbReference type="ARBA" id="ARBA00009431"/>
    </source>
</evidence>
<accession>A0A9Q8UUM0</accession>
<protein>
    <submittedName>
        <fullName evidence="7">Carboxypeptidase S1 B</fullName>
    </submittedName>
</protein>
<dbReference type="PANTHER" id="PTHR11802">
    <property type="entry name" value="SERINE PROTEASE FAMILY S10 SERINE CARBOXYPEPTIDASE"/>
    <property type="match status" value="1"/>
</dbReference>
<evidence type="ECO:0000256" key="6">
    <source>
        <dbReference type="SAM" id="SignalP"/>
    </source>
</evidence>
<reference evidence="7" key="1">
    <citation type="submission" date="2021-12" db="EMBL/GenBank/DDBJ databases">
        <authorList>
            <person name="Zaccaron A."/>
            <person name="Stergiopoulos I."/>
        </authorList>
    </citation>
    <scope>NUCLEOTIDE SEQUENCE</scope>
    <source>
        <strain evidence="7">Race5_Kim</strain>
    </source>
</reference>
<dbReference type="GO" id="GO:0000324">
    <property type="term" value="C:fungal-type vacuole"/>
    <property type="evidence" value="ECO:0007669"/>
    <property type="project" value="TreeGrafter"/>
</dbReference>
<organism evidence="7 8">
    <name type="scientific">Passalora fulva</name>
    <name type="common">Tomato leaf mold</name>
    <name type="synonym">Cladosporium fulvum</name>
    <dbReference type="NCBI Taxonomy" id="5499"/>
    <lineage>
        <taxon>Eukaryota</taxon>
        <taxon>Fungi</taxon>
        <taxon>Dikarya</taxon>
        <taxon>Ascomycota</taxon>
        <taxon>Pezizomycotina</taxon>
        <taxon>Dothideomycetes</taxon>
        <taxon>Dothideomycetidae</taxon>
        <taxon>Mycosphaerellales</taxon>
        <taxon>Mycosphaerellaceae</taxon>
        <taxon>Fulvia</taxon>
    </lineage>
</organism>
<comment type="similarity">
    <text evidence="1">Belongs to the peptidase S10 family.</text>
</comment>
<evidence type="ECO:0000313" key="8">
    <source>
        <dbReference type="Proteomes" id="UP000756132"/>
    </source>
</evidence>
<evidence type="ECO:0000256" key="5">
    <source>
        <dbReference type="ARBA" id="ARBA00023180"/>
    </source>
</evidence>
<dbReference type="GO" id="GO:0004185">
    <property type="term" value="F:serine-type carboxypeptidase activity"/>
    <property type="evidence" value="ECO:0007669"/>
    <property type="project" value="InterPro"/>
</dbReference>
<dbReference type="InterPro" id="IPR001563">
    <property type="entry name" value="Peptidase_S10"/>
</dbReference>
<keyword evidence="8" id="KW-1185">Reference proteome</keyword>
<proteinExistence type="inferred from homology"/>
<dbReference type="KEGG" id="ffu:CLAFUR5_11678"/>
<dbReference type="AlphaFoldDB" id="A0A9Q8UUM0"/>
<dbReference type="GeneID" id="71991556"/>
<gene>
    <name evidence="7" type="ORF">CLAFUR5_11678</name>
</gene>
<evidence type="ECO:0000256" key="3">
    <source>
        <dbReference type="ARBA" id="ARBA00022670"/>
    </source>
</evidence>
<dbReference type="Gene3D" id="3.40.50.1820">
    <property type="entry name" value="alpha/beta hydrolase"/>
    <property type="match status" value="1"/>
</dbReference>
<dbReference type="Proteomes" id="UP000756132">
    <property type="component" value="Chromosome 10"/>
</dbReference>
<feature type="chain" id="PRO_5040449110" evidence="6">
    <location>
        <begin position="18"/>
        <end position="452"/>
    </location>
</feature>